<accession>A0A510KUP3</accession>
<sequence>MIKGLDYLGFDSKAVKVEDKKIDNSVSFPIIAHIQTTNNFLHYVVVHDLYLF</sequence>
<evidence type="ECO:0000313" key="4">
    <source>
        <dbReference type="Proteomes" id="UP000321501"/>
    </source>
</evidence>
<dbReference type="GO" id="GO:0016020">
    <property type="term" value="C:membrane"/>
    <property type="evidence" value="ECO:0007669"/>
    <property type="project" value="InterPro"/>
</dbReference>
<keyword evidence="3" id="KW-0067">ATP-binding</keyword>
<reference evidence="3 5" key="2">
    <citation type="submission" date="2019-07" db="EMBL/GenBank/DDBJ databases">
        <title>Complete Genome Sequence of Leptotrichia wadei Strain JMUB3936.</title>
        <authorList>
            <person name="Watanabe S."/>
            <person name="Cui L."/>
        </authorList>
    </citation>
    <scope>NUCLEOTIDE SEQUENCE [LARGE SCALE GENOMIC DNA]</scope>
    <source>
        <strain evidence="3 5">JMUB3936</strain>
    </source>
</reference>
<evidence type="ECO:0000259" key="1">
    <source>
        <dbReference type="Pfam" id="PF03412"/>
    </source>
</evidence>
<evidence type="ECO:0000313" key="2">
    <source>
        <dbReference type="EMBL" id="BBM48824.1"/>
    </source>
</evidence>
<evidence type="ECO:0000313" key="3">
    <source>
        <dbReference type="EMBL" id="BBM53833.1"/>
    </source>
</evidence>
<dbReference type="Proteomes" id="UP000321501">
    <property type="component" value="Chromosome"/>
</dbReference>
<dbReference type="GO" id="GO:0005524">
    <property type="term" value="F:ATP binding"/>
    <property type="evidence" value="ECO:0007669"/>
    <property type="project" value="UniProtKB-KW"/>
</dbReference>
<dbReference type="EMBL" id="AP019835">
    <property type="protein sequence ID" value="BBM48824.1"/>
    <property type="molecule type" value="Genomic_DNA"/>
</dbReference>
<dbReference type="InterPro" id="IPR005074">
    <property type="entry name" value="Peptidase_C39"/>
</dbReference>
<proteinExistence type="predicted"/>
<dbReference type="Pfam" id="PF03412">
    <property type="entry name" value="Peptidase_C39"/>
    <property type="match status" value="1"/>
</dbReference>
<protein>
    <submittedName>
        <fullName evidence="3">Bacteriocin system ABC transporter peptidase/permease/ATP-binding protein</fullName>
    </submittedName>
</protein>
<organism evidence="3 5">
    <name type="scientific">Leptotrichia wadei</name>
    <dbReference type="NCBI Taxonomy" id="157687"/>
    <lineage>
        <taxon>Bacteria</taxon>
        <taxon>Fusobacteriati</taxon>
        <taxon>Fusobacteriota</taxon>
        <taxon>Fusobacteriia</taxon>
        <taxon>Fusobacteriales</taxon>
        <taxon>Leptotrichiaceae</taxon>
        <taxon>Leptotrichia</taxon>
    </lineage>
</organism>
<dbReference type="GO" id="GO:0006508">
    <property type="term" value="P:proteolysis"/>
    <property type="evidence" value="ECO:0007669"/>
    <property type="project" value="InterPro"/>
</dbReference>
<dbReference type="EMBL" id="AP019841">
    <property type="protein sequence ID" value="BBM53833.1"/>
    <property type="molecule type" value="Genomic_DNA"/>
</dbReference>
<gene>
    <name evidence="2" type="ORF">JMUB3934_0093</name>
    <name evidence="3" type="ORF">JMUB3936_0096</name>
</gene>
<dbReference type="AlphaFoldDB" id="A0A510KUP3"/>
<evidence type="ECO:0000313" key="5">
    <source>
        <dbReference type="Proteomes" id="UP000321944"/>
    </source>
</evidence>
<name>A0A510KUP3_9FUSO</name>
<dbReference type="GO" id="GO:0008233">
    <property type="term" value="F:peptidase activity"/>
    <property type="evidence" value="ECO:0007669"/>
    <property type="project" value="InterPro"/>
</dbReference>
<feature type="domain" description="Peptidase C39" evidence="1">
    <location>
        <begin position="3"/>
        <end position="48"/>
    </location>
</feature>
<dbReference type="Gene3D" id="3.90.70.10">
    <property type="entry name" value="Cysteine proteinases"/>
    <property type="match status" value="1"/>
</dbReference>
<reference evidence="2 4" key="1">
    <citation type="submission" date="2019-07" db="EMBL/GenBank/DDBJ databases">
        <title>Complete Genome Sequence of Leptotrichia wadei Strain JMUB3934.</title>
        <authorList>
            <person name="Watanabe S."/>
            <person name="Cui L."/>
        </authorList>
    </citation>
    <scope>NUCLEOTIDE SEQUENCE [LARGE SCALE GENOMIC DNA]</scope>
    <source>
        <strain evidence="2 4">JMUB3934</strain>
    </source>
</reference>
<dbReference type="Proteomes" id="UP000321944">
    <property type="component" value="Chromosome"/>
</dbReference>
<keyword evidence="3" id="KW-0547">Nucleotide-binding</keyword>